<dbReference type="AlphaFoldDB" id="A0A160PGD8"/>
<dbReference type="Proteomes" id="UP000218288">
    <property type="component" value="Chromosome"/>
</dbReference>
<gene>
    <name evidence="8" type="primary">cmk</name>
    <name evidence="10" type="ORF">MPPM_2236</name>
</gene>
<dbReference type="EMBL" id="AP014809">
    <property type="protein sequence ID" value="BAU90841.1"/>
    <property type="molecule type" value="Genomic_DNA"/>
</dbReference>
<dbReference type="EC" id="2.7.4.25" evidence="8"/>
<comment type="subcellular location">
    <subcellularLocation>
        <location evidence="8">Cytoplasm</location>
    </subcellularLocation>
</comment>
<dbReference type="GO" id="GO:0005524">
    <property type="term" value="F:ATP binding"/>
    <property type="evidence" value="ECO:0007669"/>
    <property type="project" value="UniProtKB-UniRule"/>
</dbReference>
<dbReference type="Gene3D" id="3.40.50.300">
    <property type="entry name" value="P-loop containing nucleotide triphosphate hydrolases"/>
    <property type="match status" value="1"/>
</dbReference>
<dbReference type="GO" id="GO:0036430">
    <property type="term" value="F:CMP kinase activity"/>
    <property type="evidence" value="ECO:0007669"/>
    <property type="project" value="RHEA"/>
</dbReference>
<keyword evidence="3 8" id="KW-0547">Nucleotide-binding</keyword>
<sequence>MIPGDVAVERNGAPLVIAIDGPAASGKGTLAKRLALHYGLPHLDTGLLYRAVALTLIDEGTDLDDTAAAARAASALSAERLSDPRLRERAMGEAASRVSSVPEVRAALLSWQRRFAEGAEGAVLDGRDIGTVVCPKARVKLFIIAAPEERARRRHRELLGRGEETTLAAILADIRARDARDSSRAAAPLKAAEDAVVLDTTELDAEAAFAEAVAIVERLKAA</sequence>
<evidence type="ECO:0000313" key="11">
    <source>
        <dbReference type="Proteomes" id="UP000218288"/>
    </source>
</evidence>
<dbReference type="HAMAP" id="MF_00238">
    <property type="entry name" value="Cytidyl_kinase_type1"/>
    <property type="match status" value="1"/>
</dbReference>
<name>A0A160PGD8_9HYPH</name>
<evidence type="ECO:0000256" key="8">
    <source>
        <dbReference type="HAMAP-Rule" id="MF_00238"/>
    </source>
</evidence>
<dbReference type="NCBIfam" id="TIGR00017">
    <property type="entry name" value="cmk"/>
    <property type="match status" value="1"/>
</dbReference>
<evidence type="ECO:0000259" key="9">
    <source>
        <dbReference type="Pfam" id="PF02224"/>
    </source>
</evidence>
<comment type="catalytic activity">
    <reaction evidence="6 8">
        <text>dCMP + ATP = dCDP + ADP</text>
        <dbReference type="Rhea" id="RHEA:25094"/>
        <dbReference type="ChEBI" id="CHEBI:30616"/>
        <dbReference type="ChEBI" id="CHEBI:57566"/>
        <dbReference type="ChEBI" id="CHEBI:58593"/>
        <dbReference type="ChEBI" id="CHEBI:456216"/>
        <dbReference type="EC" id="2.7.4.25"/>
    </reaction>
</comment>
<evidence type="ECO:0000256" key="2">
    <source>
        <dbReference type="ARBA" id="ARBA00022679"/>
    </source>
</evidence>
<dbReference type="RefSeq" id="WP_096485121.1">
    <property type="nucleotide sequence ID" value="NZ_AP014809.1"/>
</dbReference>
<dbReference type="InterPro" id="IPR003136">
    <property type="entry name" value="Cytidylate_kin"/>
</dbReference>
<evidence type="ECO:0000256" key="1">
    <source>
        <dbReference type="ARBA" id="ARBA00009427"/>
    </source>
</evidence>
<dbReference type="SUPFAM" id="SSF52540">
    <property type="entry name" value="P-loop containing nucleoside triphosphate hydrolases"/>
    <property type="match status" value="1"/>
</dbReference>
<evidence type="ECO:0000256" key="6">
    <source>
        <dbReference type="ARBA" id="ARBA00047615"/>
    </source>
</evidence>
<keyword evidence="8" id="KW-0963">Cytoplasm</keyword>
<dbReference type="GO" id="GO:0005737">
    <property type="term" value="C:cytoplasm"/>
    <property type="evidence" value="ECO:0007669"/>
    <property type="project" value="UniProtKB-SubCell"/>
</dbReference>
<evidence type="ECO:0000256" key="7">
    <source>
        <dbReference type="ARBA" id="ARBA00048478"/>
    </source>
</evidence>
<dbReference type="InterPro" id="IPR011994">
    <property type="entry name" value="Cytidylate_kinase_dom"/>
</dbReference>
<evidence type="ECO:0000256" key="5">
    <source>
        <dbReference type="ARBA" id="ARBA00022840"/>
    </source>
</evidence>
<accession>A0A160PGD8</accession>
<evidence type="ECO:0000256" key="3">
    <source>
        <dbReference type="ARBA" id="ARBA00022741"/>
    </source>
</evidence>
<dbReference type="CDD" id="cd02020">
    <property type="entry name" value="CMPK"/>
    <property type="match status" value="1"/>
</dbReference>
<protein>
    <recommendedName>
        <fullName evidence="8">Cytidylate kinase</fullName>
        <shortName evidence="8">CK</shortName>
        <ecNumber evidence="8">2.7.4.25</ecNumber>
    </recommendedName>
    <alternativeName>
        <fullName evidence="8">Cytidine monophosphate kinase</fullName>
        <shortName evidence="8">CMP kinase</shortName>
    </alternativeName>
</protein>
<proteinExistence type="inferred from homology"/>
<organism evidence="10 11">
    <name type="scientific">Methylorubrum populi</name>
    <dbReference type="NCBI Taxonomy" id="223967"/>
    <lineage>
        <taxon>Bacteria</taxon>
        <taxon>Pseudomonadati</taxon>
        <taxon>Pseudomonadota</taxon>
        <taxon>Alphaproteobacteria</taxon>
        <taxon>Hyphomicrobiales</taxon>
        <taxon>Methylobacteriaceae</taxon>
        <taxon>Methylorubrum</taxon>
    </lineage>
</organism>
<dbReference type="InterPro" id="IPR027417">
    <property type="entry name" value="P-loop_NTPase"/>
</dbReference>
<evidence type="ECO:0000256" key="4">
    <source>
        <dbReference type="ARBA" id="ARBA00022777"/>
    </source>
</evidence>
<dbReference type="GO" id="GO:0036431">
    <property type="term" value="F:dCMP kinase activity"/>
    <property type="evidence" value="ECO:0007669"/>
    <property type="project" value="InterPro"/>
</dbReference>
<keyword evidence="4 8" id="KW-0418">Kinase</keyword>
<reference evidence="10 11" key="1">
    <citation type="journal article" date="2016" name="Genome Announc.">
        <title>Complete Genome Sequence of Methylobacterium populi P-1M, Isolated from Pink-Pigmented Household Biofilm.</title>
        <authorList>
            <person name="Morohoshi T."/>
            <person name="Ikeda T."/>
        </authorList>
    </citation>
    <scope>NUCLEOTIDE SEQUENCE [LARGE SCALE GENOMIC DNA]</scope>
    <source>
        <strain evidence="10 11">P-1M</strain>
    </source>
</reference>
<feature type="binding site" evidence="8">
    <location>
        <begin position="21"/>
        <end position="29"/>
    </location>
    <ligand>
        <name>ATP</name>
        <dbReference type="ChEBI" id="CHEBI:30616"/>
    </ligand>
</feature>
<comment type="similarity">
    <text evidence="1 8">Belongs to the cytidylate kinase family. Type 1 subfamily.</text>
</comment>
<comment type="catalytic activity">
    <reaction evidence="7 8">
        <text>CMP + ATP = CDP + ADP</text>
        <dbReference type="Rhea" id="RHEA:11600"/>
        <dbReference type="ChEBI" id="CHEBI:30616"/>
        <dbReference type="ChEBI" id="CHEBI:58069"/>
        <dbReference type="ChEBI" id="CHEBI:60377"/>
        <dbReference type="ChEBI" id="CHEBI:456216"/>
        <dbReference type="EC" id="2.7.4.25"/>
    </reaction>
</comment>
<dbReference type="Pfam" id="PF02224">
    <property type="entry name" value="Cytidylate_kin"/>
    <property type="match status" value="1"/>
</dbReference>
<keyword evidence="2 8" id="KW-0808">Transferase</keyword>
<dbReference type="OrthoDB" id="9807434at2"/>
<feature type="domain" description="Cytidylate kinase" evidence="9">
    <location>
        <begin position="17"/>
        <end position="216"/>
    </location>
</feature>
<dbReference type="GO" id="GO:0006220">
    <property type="term" value="P:pyrimidine nucleotide metabolic process"/>
    <property type="evidence" value="ECO:0007669"/>
    <property type="project" value="UniProtKB-UniRule"/>
</dbReference>
<evidence type="ECO:0000313" key="10">
    <source>
        <dbReference type="EMBL" id="BAU90841.1"/>
    </source>
</evidence>
<keyword evidence="5 8" id="KW-0067">ATP-binding</keyword>